<dbReference type="EMBL" id="GG698932">
    <property type="protein sequence ID" value="EEU35960.1"/>
    <property type="molecule type" value="Genomic_DNA"/>
</dbReference>
<dbReference type="GeneID" id="9674012"/>
<name>C7ZJ61_FUSV7</name>
<dbReference type="InParanoid" id="C7ZJ61"/>
<keyword evidence="6 9" id="KW-0472">Membrane</keyword>
<dbReference type="OrthoDB" id="341259at2759"/>
<keyword evidence="5 7" id="KW-0040">ANK repeat</keyword>
<feature type="transmembrane region" description="Helical" evidence="9">
    <location>
        <begin position="1076"/>
        <end position="1100"/>
    </location>
</feature>
<dbReference type="OMA" id="WICIHRN"/>
<keyword evidence="2 9" id="KW-0812">Transmembrane</keyword>
<accession>C7ZJ61</accession>
<dbReference type="Pfam" id="PF01544">
    <property type="entry name" value="CorA"/>
    <property type="match status" value="1"/>
</dbReference>
<dbReference type="KEGG" id="nhe:NECHADRAFT_85371"/>
<organism evidence="10 11">
    <name type="scientific">Fusarium vanettenii (strain ATCC MYA-4622 / CBS 123669 / FGSC 9596 / NRRL 45880 / 77-13-4)</name>
    <name type="common">Fusarium solani subsp. pisi</name>
    <dbReference type="NCBI Taxonomy" id="660122"/>
    <lineage>
        <taxon>Eukaryota</taxon>
        <taxon>Fungi</taxon>
        <taxon>Dikarya</taxon>
        <taxon>Ascomycota</taxon>
        <taxon>Pezizomycotina</taxon>
        <taxon>Sordariomycetes</taxon>
        <taxon>Hypocreomycetidae</taxon>
        <taxon>Hypocreales</taxon>
        <taxon>Nectriaceae</taxon>
        <taxon>Fusarium</taxon>
        <taxon>Fusarium solani species complex</taxon>
        <taxon>Fusarium vanettenii</taxon>
    </lineage>
</organism>
<reference evidence="10 11" key="1">
    <citation type="journal article" date="2009" name="PLoS Genet.">
        <title>The genome of Nectria haematococca: contribution of supernumerary chromosomes to gene expansion.</title>
        <authorList>
            <person name="Coleman J.J."/>
            <person name="Rounsley S.D."/>
            <person name="Rodriguez-Carres M."/>
            <person name="Kuo A."/>
            <person name="Wasmann C.C."/>
            <person name="Grimwood J."/>
            <person name="Schmutz J."/>
            <person name="Taga M."/>
            <person name="White G.J."/>
            <person name="Zhou S."/>
            <person name="Schwartz D.C."/>
            <person name="Freitag M."/>
            <person name="Ma L.J."/>
            <person name="Danchin E.G."/>
            <person name="Henrissat B."/>
            <person name="Coutinho P.M."/>
            <person name="Nelson D.R."/>
            <person name="Straney D."/>
            <person name="Napoli C.A."/>
            <person name="Barker B.M."/>
            <person name="Gribskov M."/>
            <person name="Rep M."/>
            <person name="Kroken S."/>
            <person name="Molnar I."/>
            <person name="Rensing C."/>
            <person name="Kennell J.C."/>
            <person name="Zamora J."/>
            <person name="Farman M.L."/>
            <person name="Selker E.U."/>
            <person name="Salamov A."/>
            <person name="Shapiro H."/>
            <person name="Pangilinan J."/>
            <person name="Lindquist E."/>
            <person name="Lamers C."/>
            <person name="Grigoriev I.V."/>
            <person name="Geiser D.M."/>
            <person name="Covert S.F."/>
            <person name="Temporini E."/>
            <person name="Vanetten H.D."/>
        </authorList>
    </citation>
    <scope>NUCLEOTIDE SEQUENCE [LARGE SCALE GENOMIC DNA]</scope>
    <source>
        <strain evidence="11">ATCC MYA-4622 / CBS 123669 / FGSC 9596 / NRRL 45880 / 77-13-4</strain>
    </source>
</reference>
<feature type="compositionally biased region" description="Basic residues" evidence="8">
    <location>
        <begin position="786"/>
        <end position="795"/>
    </location>
</feature>
<dbReference type="GO" id="GO:0046873">
    <property type="term" value="F:metal ion transmembrane transporter activity"/>
    <property type="evidence" value="ECO:0007669"/>
    <property type="project" value="InterPro"/>
</dbReference>
<dbReference type="AlphaFoldDB" id="C7ZJ61"/>
<evidence type="ECO:0000256" key="2">
    <source>
        <dbReference type="ARBA" id="ARBA00022692"/>
    </source>
</evidence>
<feature type="transmembrane region" description="Helical" evidence="9">
    <location>
        <begin position="1032"/>
        <end position="1056"/>
    </location>
</feature>
<sequence>MGLLSPLLTGSRALSFLNEEPPTSDSQDPAPSKLKVKLRSWMWLAATQCQDGAIQSILQRLDDTSEEPVPVILDREVVPTTGKTFSDDPEAGPKSNRLVDLGKEIDATLGTEGEGIDDDIEVLRKAAANTYRSLSPQERVGPLSEIEGRCSVLFIAICRGHDMDAEYLLRNHKIDLTFQSSKNKRTVLFQAVAQRKANLVSRILQHPFMAPSHYVNLGDSRKFTVLHQISGMTSEPVEDGIMLKILDAILQYGPNVDALNEDLQTPLHQLIVQDIGKESKRCLERLLDADAEFNTQDNDGNSPLHDACRKRNHTVIKMLLERGAELDCLNDNGETPRELFKRGGLGEEDKKFFAENLSFLQKAPLRRKTAGNVPQKPAEYSEDIRRICDNFPVYFRYQWAGLKPKPDGSTSMSWTPTGIKVSHVLYRKKSDSKRLEDDSAQEESEKESTNDGSSIEEPADGGTSFLADCEANFASEVWERLVKEDADISIEKTPESPQEDRDKPKGESQQDRGPVGREDSIRVELTEDQFKQNVRESSWRWINFNSNNDFLITNIRTSDGAEVDAQAWQFFESNIRVRETNDLCSRVRKPHARVAEKPSPKVNRLAGEEKTPAKSEKATKPPLGPEKRISWANAECFIKPSSMVSLVIPFLDIETLHDPETETDKGEILRKRYEQLERTYSPFTGMLGAQRPQTLDQTANHVEQRDNTLRTKDQQVVYRWLKGRIDKTTQKSRKEVQVDEIPKWAFIKWLWSRMQRKGKTKVRTTLEKAKKPANPALPPAADNRHYERRNKRRANKDKAKKIQQDLSLSWLMVRQLWLWKLDDSTIITAIPGRQNETMADDLFETIRQGNLDTLRTPSDLIKRIVFEAVTLVNEFKWAGLGEHVLDIFEGQIGYETDEEAKFFKSFTTSDWSPSEVNSIIRQAADSTWRVKDIRDELRLLRQLFETQLKVTKDVAEILWPSRLPGQPTLTKDTRKVLRESFVHDTGLETLIQRTQRMDRDASTTLEGLSNIIQAMQAQASLKEAEAARFMNFIILPFTIVTVIFTPLSFLTSLFAINTNGFPHNEEGEIRLTSGWLSWRMVVGEISTLIPLGLLVLVIYYHQTEKKKSK</sequence>
<dbReference type="GO" id="GO:0016020">
    <property type="term" value="C:membrane"/>
    <property type="evidence" value="ECO:0007669"/>
    <property type="project" value="UniProtKB-SubCell"/>
</dbReference>
<dbReference type="Pfam" id="PF12796">
    <property type="entry name" value="Ank_2"/>
    <property type="match status" value="1"/>
</dbReference>
<evidence type="ECO:0000256" key="5">
    <source>
        <dbReference type="ARBA" id="ARBA00023043"/>
    </source>
</evidence>
<dbReference type="SMART" id="SM00248">
    <property type="entry name" value="ANK"/>
    <property type="match status" value="5"/>
</dbReference>
<gene>
    <name evidence="10" type="ORF">NECHADRAFT_85371</name>
</gene>
<dbReference type="PANTHER" id="PTHR24198">
    <property type="entry name" value="ANKYRIN REPEAT AND PROTEIN KINASE DOMAIN-CONTAINING PROTEIN"/>
    <property type="match status" value="1"/>
</dbReference>
<dbReference type="RefSeq" id="XP_003041673.1">
    <property type="nucleotide sequence ID" value="XM_003041627.1"/>
</dbReference>
<evidence type="ECO:0000256" key="8">
    <source>
        <dbReference type="SAM" id="MobiDB-lite"/>
    </source>
</evidence>
<feature type="region of interest" description="Disordered" evidence="8">
    <location>
        <begin position="764"/>
        <end position="800"/>
    </location>
</feature>
<dbReference type="VEuPathDB" id="FungiDB:NECHADRAFT_85371"/>
<evidence type="ECO:0000313" key="10">
    <source>
        <dbReference type="EMBL" id="EEU35960.1"/>
    </source>
</evidence>
<dbReference type="InterPro" id="IPR002110">
    <property type="entry name" value="Ankyrin_rpt"/>
</dbReference>
<dbReference type="InterPro" id="IPR002523">
    <property type="entry name" value="MgTranspt_CorA/ZnTranspt_ZntB"/>
</dbReference>
<keyword evidence="4 9" id="KW-1133">Transmembrane helix</keyword>
<evidence type="ECO:0000256" key="7">
    <source>
        <dbReference type="PROSITE-ProRule" id="PRU00023"/>
    </source>
</evidence>
<dbReference type="Gene3D" id="1.25.40.20">
    <property type="entry name" value="Ankyrin repeat-containing domain"/>
    <property type="match status" value="1"/>
</dbReference>
<feature type="region of interest" description="Disordered" evidence="8">
    <location>
        <begin position="430"/>
        <end position="465"/>
    </location>
</feature>
<evidence type="ECO:0000256" key="3">
    <source>
        <dbReference type="ARBA" id="ARBA00022737"/>
    </source>
</evidence>
<evidence type="ECO:0000256" key="4">
    <source>
        <dbReference type="ARBA" id="ARBA00022989"/>
    </source>
</evidence>
<comment type="subcellular location">
    <subcellularLocation>
        <location evidence="1">Membrane</location>
        <topology evidence="1">Multi-pass membrane protein</topology>
    </subcellularLocation>
</comment>
<evidence type="ECO:0000256" key="6">
    <source>
        <dbReference type="ARBA" id="ARBA00023136"/>
    </source>
</evidence>
<evidence type="ECO:0000256" key="9">
    <source>
        <dbReference type="SAM" id="Phobius"/>
    </source>
</evidence>
<keyword evidence="11" id="KW-1185">Reference proteome</keyword>
<dbReference type="InterPro" id="IPR045863">
    <property type="entry name" value="CorA_TM1_TM2"/>
</dbReference>
<evidence type="ECO:0000313" key="11">
    <source>
        <dbReference type="Proteomes" id="UP000005206"/>
    </source>
</evidence>
<dbReference type="HOGENOM" id="CLU_311226_0_0_1"/>
<dbReference type="SUPFAM" id="SSF48403">
    <property type="entry name" value="Ankyrin repeat"/>
    <property type="match status" value="1"/>
</dbReference>
<feature type="compositionally biased region" description="Basic and acidic residues" evidence="8">
    <location>
        <begin position="606"/>
        <end position="625"/>
    </location>
</feature>
<dbReference type="PROSITE" id="PS50088">
    <property type="entry name" value="ANK_REPEAT"/>
    <property type="match status" value="1"/>
</dbReference>
<dbReference type="Proteomes" id="UP000005206">
    <property type="component" value="Chromosome 10"/>
</dbReference>
<feature type="repeat" description="ANK" evidence="7">
    <location>
        <begin position="299"/>
        <end position="331"/>
    </location>
</feature>
<dbReference type="SUPFAM" id="SSF144083">
    <property type="entry name" value="Magnesium transport protein CorA, transmembrane region"/>
    <property type="match status" value="1"/>
</dbReference>
<dbReference type="PROSITE" id="PS50297">
    <property type="entry name" value="ANK_REP_REGION"/>
    <property type="match status" value="1"/>
</dbReference>
<keyword evidence="3" id="KW-0677">Repeat</keyword>
<feature type="region of interest" description="Disordered" evidence="8">
    <location>
        <begin position="589"/>
        <end position="625"/>
    </location>
</feature>
<dbReference type="InterPro" id="IPR036770">
    <property type="entry name" value="Ankyrin_rpt-contain_sf"/>
</dbReference>
<protein>
    <submittedName>
        <fullName evidence="10">Uncharacterized protein</fullName>
    </submittedName>
</protein>
<dbReference type="eggNOG" id="KOG0504">
    <property type="taxonomic scope" value="Eukaryota"/>
</dbReference>
<feature type="region of interest" description="Disordered" evidence="8">
    <location>
        <begin position="486"/>
        <end position="521"/>
    </location>
</feature>
<dbReference type="Gene3D" id="1.20.58.340">
    <property type="entry name" value="Magnesium transport protein CorA, transmembrane region"/>
    <property type="match status" value="1"/>
</dbReference>
<evidence type="ECO:0000256" key="1">
    <source>
        <dbReference type="ARBA" id="ARBA00004141"/>
    </source>
</evidence>
<proteinExistence type="predicted"/>
<dbReference type="PANTHER" id="PTHR24198:SF165">
    <property type="entry name" value="ANKYRIN REPEAT-CONTAINING PROTEIN-RELATED"/>
    <property type="match status" value="1"/>
</dbReference>